<dbReference type="InterPro" id="IPR007768">
    <property type="entry name" value="Suppressor_of_fused"/>
</dbReference>
<dbReference type="GO" id="GO:0008483">
    <property type="term" value="F:transaminase activity"/>
    <property type="evidence" value="ECO:0007669"/>
    <property type="project" value="UniProtKB-KW"/>
</dbReference>
<dbReference type="AlphaFoldDB" id="F8A644"/>
<dbReference type="Proteomes" id="UP000000485">
    <property type="component" value="Chromosome"/>
</dbReference>
<evidence type="ECO:0000313" key="4">
    <source>
        <dbReference type="Proteomes" id="UP000000485"/>
    </source>
</evidence>
<feature type="compositionally biased region" description="Pro residues" evidence="1">
    <location>
        <begin position="1"/>
        <end position="10"/>
    </location>
</feature>
<dbReference type="PANTHER" id="PTHR10928">
    <property type="entry name" value="SUPPRESSOR OF FUSED"/>
    <property type="match status" value="1"/>
</dbReference>
<dbReference type="SUPFAM" id="SSF103359">
    <property type="entry name" value="Suppressor of Fused, N-terminal domain"/>
    <property type="match status" value="1"/>
</dbReference>
<dbReference type="eggNOG" id="ENOG502Z7T1">
    <property type="taxonomic scope" value="Bacteria"/>
</dbReference>
<dbReference type="InterPro" id="IPR020941">
    <property type="entry name" value="SUFU-like_domain"/>
</dbReference>
<accession>F8A644</accession>
<gene>
    <name evidence="3" type="ordered locus">Celgi_0537</name>
</gene>
<dbReference type="PANTHER" id="PTHR10928:SF2">
    <property type="entry name" value="SUPPRESSOR OF FUSED HOMOLOG"/>
    <property type="match status" value="1"/>
</dbReference>
<evidence type="ECO:0000256" key="1">
    <source>
        <dbReference type="SAM" id="MobiDB-lite"/>
    </source>
</evidence>
<dbReference type="GO" id="GO:0005737">
    <property type="term" value="C:cytoplasm"/>
    <property type="evidence" value="ECO:0007669"/>
    <property type="project" value="TreeGrafter"/>
</dbReference>
<evidence type="ECO:0000313" key="3">
    <source>
        <dbReference type="EMBL" id="AEI11059.1"/>
    </source>
</evidence>
<dbReference type="KEGG" id="cga:Celgi_0537"/>
<keyword evidence="3" id="KW-0032">Aminotransferase</keyword>
<dbReference type="STRING" id="593907.Celgi_0537"/>
<protein>
    <submittedName>
        <fullName evidence="3">Putative aminotransferase</fullName>
    </submittedName>
</protein>
<keyword evidence="3" id="KW-0808">Transferase</keyword>
<feature type="domain" description="Suppressor of fused-like" evidence="2">
    <location>
        <begin position="61"/>
        <end position="212"/>
    </location>
</feature>
<dbReference type="EMBL" id="CP002665">
    <property type="protein sequence ID" value="AEI11059.1"/>
    <property type="molecule type" value="Genomic_DNA"/>
</dbReference>
<dbReference type="Pfam" id="PF05076">
    <property type="entry name" value="SUFU"/>
    <property type="match status" value="1"/>
</dbReference>
<organism evidence="3 4">
    <name type="scientific">Cellulomonas gilvus (strain ATCC 13127 / NRRL B-14078)</name>
    <name type="common">Cellvibrio gilvus</name>
    <dbReference type="NCBI Taxonomy" id="593907"/>
    <lineage>
        <taxon>Bacteria</taxon>
        <taxon>Bacillati</taxon>
        <taxon>Actinomycetota</taxon>
        <taxon>Actinomycetes</taxon>
        <taxon>Micrococcales</taxon>
        <taxon>Cellulomonadaceae</taxon>
        <taxon>Cellulomonas</taxon>
    </lineage>
</organism>
<reference evidence="4" key="1">
    <citation type="submission" date="2011-04" db="EMBL/GenBank/DDBJ databases">
        <title>Complete sequence of Cellvibrio gilvus ATCC 13127.</title>
        <authorList>
            <person name="Lucas S."/>
            <person name="Han J."/>
            <person name="Lapidus A."/>
            <person name="Cheng J.-F."/>
            <person name="Goodwin L."/>
            <person name="Pitluck S."/>
            <person name="Peters L."/>
            <person name="Munk A."/>
            <person name="Detter J.C."/>
            <person name="Han C."/>
            <person name="Tapia R."/>
            <person name="Land M."/>
            <person name="Hauser L."/>
            <person name="Kyrpides N."/>
            <person name="Ivanova N."/>
            <person name="Ovchinnikova G."/>
            <person name="Pagani I."/>
            <person name="Mead D."/>
            <person name="Brumm P."/>
            <person name="Woyke T."/>
        </authorList>
    </citation>
    <scope>NUCLEOTIDE SEQUENCE [LARGE SCALE GENOMIC DNA]</scope>
    <source>
        <strain evidence="4">ATCC 13127 / NRRL B-14078</strain>
    </source>
</reference>
<dbReference type="InterPro" id="IPR037181">
    <property type="entry name" value="SUFU_N"/>
</dbReference>
<keyword evidence="4" id="KW-1185">Reference proteome</keyword>
<sequence length="216" mass="23042">MPPEGPAPDQPEPEDDEPTADGWDAIDAAFRAVYGEQSPRHVGYSPGRAFGSVLQGCSAYRADDHWHYVTYGLSNLFDDDEGANDGFSGWGYELTWRVRESRADAEPPSWPFAVIQQVAKAASDGGILLAEGSRLAVGGPVTGHPHTGGPDTPLTGLLLTTDPELGEIETVNGRVRFLQLVPVDAATMALAQETSPAAVIERMRQEDALTVTVVGD</sequence>
<evidence type="ECO:0000259" key="2">
    <source>
        <dbReference type="Pfam" id="PF05076"/>
    </source>
</evidence>
<feature type="region of interest" description="Disordered" evidence="1">
    <location>
        <begin position="1"/>
        <end position="21"/>
    </location>
</feature>
<dbReference type="RefSeq" id="WP_013882582.1">
    <property type="nucleotide sequence ID" value="NC_015671.1"/>
</dbReference>
<proteinExistence type="predicted"/>
<dbReference type="HOGENOM" id="CLU_101399_0_0_11"/>
<name>F8A644_CELGA</name>